<feature type="transmembrane region" description="Helical" evidence="1">
    <location>
        <begin position="42"/>
        <end position="61"/>
    </location>
</feature>
<dbReference type="RefSeq" id="WP_130855520.1">
    <property type="nucleotide sequence ID" value="NZ_JBHLWO010000002.1"/>
</dbReference>
<keyword evidence="1" id="KW-0472">Membrane</keyword>
<sequence>MNDSFEQLKNTWLSVDRDLVPGFTEVQDEIVHLRKQKRNRILVWYMLVILFSLVVIGYVIYTDKLNNIYKSISEFILLFTSIYLFSNSWKNITRQKKEYLLSNLAFIKSLSINESKRAGKQVLITCTCTSLFMISLFFHFLDDLLNSPEHFLMGLSSLLILMVIVWKVLKPISDKRISEENKELLSKTEKIFTNIND</sequence>
<proteinExistence type="predicted"/>
<evidence type="ECO:0000313" key="2">
    <source>
        <dbReference type="EMBL" id="MFC0319855.1"/>
    </source>
</evidence>
<reference evidence="2 3" key="1">
    <citation type="submission" date="2024-09" db="EMBL/GenBank/DDBJ databases">
        <authorList>
            <person name="Sun Q."/>
            <person name="Mori K."/>
        </authorList>
    </citation>
    <scope>NUCLEOTIDE SEQUENCE [LARGE SCALE GENOMIC DNA]</scope>
    <source>
        <strain evidence="2 3">CCM 7765</strain>
    </source>
</reference>
<feature type="transmembrane region" description="Helical" evidence="1">
    <location>
        <begin position="122"/>
        <end position="139"/>
    </location>
</feature>
<gene>
    <name evidence="2" type="ORF">ACFFI0_16145</name>
</gene>
<protein>
    <submittedName>
        <fullName evidence="2">Uncharacterized protein</fullName>
    </submittedName>
</protein>
<dbReference type="EMBL" id="JBHLWO010000002">
    <property type="protein sequence ID" value="MFC0319855.1"/>
    <property type="molecule type" value="Genomic_DNA"/>
</dbReference>
<organism evidence="2 3">
    <name type="scientific">Olivibacter oleidegradans</name>
    <dbReference type="NCBI Taxonomy" id="760123"/>
    <lineage>
        <taxon>Bacteria</taxon>
        <taxon>Pseudomonadati</taxon>
        <taxon>Bacteroidota</taxon>
        <taxon>Sphingobacteriia</taxon>
        <taxon>Sphingobacteriales</taxon>
        <taxon>Sphingobacteriaceae</taxon>
        <taxon>Olivibacter</taxon>
    </lineage>
</organism>
<keyword evidence="1" id="KW-0812">Transmembrane</keyword>
<comment type="caution">
    <text evidence="2">The sequence shown here is derived from an EMBL/GenBank/DDBJ whole genome shotgun (WGS) entry which is preliminary data.</text>
</comment>
<evidence type="ECO:0000313" key="3">
    <source>
        <dbReference type="Proteomes" id="UP001589774"/>
    </source>
</evidence>
<name>A0ABV6HP39_9SPHI</name>
<evidence type="ECO:0000256" key="1">
    <source>
        <dbReference type="SAM" id="Phobius"/>
    </source>
</evidence>
<feature type="transmembrane region" description="Helical" evidence="1">
    <location>
        <begin position="151"/>
        <end position="169"/>
    </location>
</feature>
<feature type="transmembrane region" description="Helical" evidence="1">
    <location>
        <begin position="67"/>
        <end position="86"/>
    </location>
</feature>
<accession>A0ABV6HP39</accession>
<keyword evidence="3" id="KW-1185">Reference proteome</keyword>
<keyword evidence="1" id="KW-1133">Transmembrane helix</keyword>
<dbReference type="Proteomes" id="UP001589774">
    <property type="component" value="Unassembled WGS sequence"/>
</dbReference>